<dbReference type="EMBL" id="RQEV01000001">
    <property type="protein sequence ID" value="TGK22421.1"/>
    <property type="molecule type" value="Genomic_DNA"/>
</dbReference>
<keyword evidence="2" id="KW-1185">Reference proteome</keyword>
<dbReference type="AlphaFoldDB" id="A0A4R9GU34"/>
<organism evidence="1 2">
    <name type="scientific">Leptospira fluminis</name>
    <dbReference type="NCBI Taxonomy" id="2484979"/>
    <lineage>
        <taxon>Bacteria</taxon>
        <taxon>Pseudomonadati</taxon>
        <taxon>Spirochaetota</taxon>
        <taxon>Spirochaetia</taxon>
        <taxon>Leptospirales</taxon>
        <taxon>Leptospiraceae</taxon>
        <taxon>Leptospira</taxon>
    </lineage>
</organism>
<name>A0A4R9GU34_9LEPT</name>
<evidence type="ECO:0008006" key="3">
    <source>
        <dbReference type="Google" id="ProtNLM"/>
    </source>
</evidence>
<protein>
    <recommendedName>
        <fullName evidence="3">DUF1574 domain-containing protein</fullName>
    </recommendedName>
</protein>
<comment type="caution">
    <text evidence="1">The sequence shown here is derived from an EMBL/GenBank/DDBJ whole genome shotgun (WGS) entry which is preliminary data.</text>
</comment>
<dbReference type="OrthoDB" id="313341at2"/>
<evidence type="ECO:0000313" key="1">
    <source>
        <dbReference type="EMBL" id="TGK22421.1"/>
    </source>
</evidence>
<evidence type="ECO:0000313" key="2">
    <source>
        <dbReference type="Proteomes" id="UP000297855"/>
    </source>
</evidence>
<gene>
    <name evidence="1" type="ORF">EHO61_00085</name>
</gene>
<accession>A0A4R9GU34</accession>
<reference evidence="1" key="1">
    <citation type="journal article" date="2019" name="PLoS Negl. Trop. Dis.">
        <title>Revisiting the worldwide diversity of Leptospira species in the environment.</title>
        <authorList>
            <person name="Vincent A.T."/>
            <person name="Schiettekatte O."/>
            <person name="Bourhy P."/>
            <person name="Veyrier F.J."/>
            <person name="Picardeau M."/>
        </authorList>
    </citation>
    <scope>NUCLEOTIDE SEQUENCE [LARGE SCALE GENOMIC DNA]</scope>
    <source>
        <strain evidence="1">SCS5</strain>
    </source>
</reference>
<proteinExistence type="predicted"/>
<sequence length="494" mass="58738">MVFSIGSLVVDRVLFYGIVFNFPNEMEWDTSPWYNFLSKRRNIEFQGSEKGTLIVGSSVALYSVFPEGIFPADSFAKTEQVRAEFYAHPSMSPSDFYFYKEDIASKNPTAVVYVFNPADFQLEYINKKENILYFDEAKYFQDSVEARHQNRLLYPQSFLKERWREIGTLSKSNLQDFLIRSFLFSVRLRSFFYDPFVAWYMHRFRLGRSYHYYTGIVPENGIYLRGWAKPEFEIECEINGAFLRDSFFLHRPDAKLAVFRVGRSEPIWERRYEKSGWHKLDIEFSDRPKTVRLRFETDTPVSSEEVDARIFGREEIYGIRLSQNFCRRDFRREISYRRTESLDDSRLAGMSPREYDEDYDLRLYKNQEEEGALNRLKTIRKSKELLSSSDSYLEWSEMKYLRKTVSFLKERGIKVILINSPENPLERNSYESGAWYKGYLQFLDSLKSDGVYFHDASALISDKRGFLDPHHLTYRAAREATRHYSEWIRDDLSL</sequence>
<dbReference type="Proteomes" id="UP000297855">
    <property type="component" value="Unassembled WGS sequence"/>
</dbReference>